<dbReference type="RefSeq" id="WP_246328949.1">
    <property type="nucleotide sequence ID" value="NZ_BAAAER010000003.1"/>
</dbReference>
<dbReference type="AlphaFoldDB" id="A0A7W6JFF8"/>
<sequence>MTSIRALLIVVLTAAATACAPTPPASLTDPVQLQTPPADWTAADQPVIWNSFDEAAQLELSMPDAVKTQPKLYSLLRREGVAELRAFGRDARQALNEMGADARTPYTQTIGYLEPFETAGLFSLQGGSWSYTGGAHGNPSDIAVLWDKARQRRIAPADLFAAGADLTILDRALCDAVNAAKLERARGENASGPWDPVSLTPAQGEMWSCPRAVNMAVSLAPGTVPGKAGGLIVGIGPYVVGPYVEAGYSILIPLDAFAALLSPVWADQFAGAPDPALVQSHRAG</sequence>
<name>A0A7W6JFF8_9CAUL</name>
<feature type="chain" id="PRO_5030692761" description="DUF3298 domain-containing protein" evidence="1">
    <location>
        <begin position="21"/>
        <end position="284"/>
    </location>
</feature>
<keyword evidence="1" id="KW-0732">Signal</keyword>
<evidence type="ECO:0000313" key="2">
    <source>
        <dbReference type="EMBL" id="MBB4084164.1"/>
    </source>
</evidence>
<proteinExistence type="predicted"/>
<accession>A0A7W6JFF8</accession>
<comment type="caution">
    <text evidence="2">The sequence shown here is derived from an EMBL/GenBank/DDBJ whole genome shotgun (WGS) entry which is preliminary data.</text>
</comment>
<keyword evidence="3" id="KW-1185">Reference proteome</keyword>
<evidence type="ECO:0000256" key="1">
    <source>
        <dbReference type="SAM" id="SignalP"/>
    </source>
</evidence>
<dbReference type="Gene3D" id="3.30.565.40">
    <property type="entry name" value="Fervidobacterium nodosum Rt17-B1 like"/>
    <property type="match status" value="1"/>
</dbReference>
<reference evidence="2 3" key="1">
    <citation type="submission" date="2020-08" db="EMBL/GenBank/DDBJ databases">
        <title>Genomic Encyclopedia of Type Strains, Phase IV (KMG-IV): sequencing the most valuable type-strain genomes for metagenomic binning, comparative biology and taxonomic classification.</title>
        <authorList>
            <person name="Goeker M."/>
        </authorList>
    </citation>
    <scope>NUCLEOTIDE SEQUENCE [LARGE SCALE GENOMIC DNA]</scope>
    <source>
        <strain evidence="2 3">DSM 23960</strain>
    </source>
</reference>
<protein>
    <recommendedName>
        <fullName evidence="4">DUF3298 domain-containing protein</fullName>
    </recommendedName>
</protein>
<evidence type="ECO:0008006" key="4">
    <source>
        <dbReference type="Google" id="ProtNLM"/>
    </source>
</evidence>
<feature type="signal peptide" evidence="1">
    <location>
        <begin position="1"/>
        <end position="20"/>
    </location>
</feature>
<dbReference type="EMBL" id="JACIDM010000003">
    <property type="protein sequence ID" value="MBB4084164.1"/>
    <property type="molecule type" value="Genomic_DNA"/>
</dbReference>
<evidence type="ECO:0000313" key="3">
    <source>
        <dbReference type="Proteomes" id="UP000529946"/>
    </source>
</evidence>
<dbReference type="Proteomes" id="UP000529946">
    <property type="component" value="Unassembled WGS sequence"/>
</dbReference>
<organism evidence="2 3">
    <name type="scientific">Brevundimonas lenta</name>
    <dbReference type="NCBI Taxonomy" id="424796"/>
    <lineage>
        <taxon>Bacteria</taxon>
        <taxon>Pseudomonadati</taxon>
        <taxon>Pseudomonadota</taxon>
        <taxon>Alphaproteobacteria</taxon>
        <taxon>Caulobacterales</taxon>
        <taxon>Caulobacteraceae</taxon>
        <taxon>Brevundimonas</taxon>
    </lineage>
</organism>
<dbReference type="PROSITE" id="PS51257">
    <property type="entry name" value="PROKAR_LIPOPROTEIN"/>
    <property type="match status" value="1"/>
</dbReference>
<gene>
    <name evidence="2" type="ORF">GGR12_003052</name>
</gene>